<dbReference type="OrthoDB" id="9780488at2"/>
<evidence type="ECO:0000313" key="3">
    <source>
        <dbReference type="Proteomes" id="UP000191153"/>
    </source>
</evidence>
<organism evidence="2 3">
    <name type="scientific">Cetobacterium ceti</name>
    <dbReference type="NCBI Taxonomy" id="180163"/>
    <lineage>
        <taxon>Bacteria</taxon>
        <taxon>Fusobacteriati</taxon>
        <taxon>Fusobacteriota</taxon>
        <taxon>Fusobacteriia</taxon>
        <taxon>Fusobacteriales</taxon>
        <taxon>Fusobacteriaceae</taxon>
        <taxon>Cetobacterium</taxon>
    </lineage>
</organism>
<protein>
    <submittedName>
        <fullName evidence="2">Radical SAM-linked protein</fullName>
    </submittedName>
</protein>
<proteinExistence type="predicted"/>
<dbReference type="NCBIfam" id="TIGR03936">
    <property type="entry name" value="sam_1_link_chp"/>
    <property type="match status" value="1"/>
</dbReference>
<dbReference type="Pfam" id="PF10105">
    <property type="entry name" value="DUF2344"/>
    <property type="match status" value="1"/>
</dbReference>
<dbReference type="InterPro" id="IPR018768">
    <property type="entry name" value="DUF2344"/>
</dbReference>
<dbReference type="AlphaFoldDB" id="A0A1T4JXY0"/>
<dbReference type="RefSeq" id="WP_078692720.1">
    <property type="nucleotide sequence ID" value="NZ_FUWX01000004.1"/>
</dbReference>
<reference evidence="2 3" key="1">
    <citation type="submission" date="2017-02" db="EMBL/GenBank/DDBJ databases">
        <authorList>
            <person name="Peterson S.W."/>
        </authorList>
    </citation>
    <scope>NUCLEOTIDE SEQUENCE [LARGE SCALE GENOMIC DNA]</scope>
    <source>
        <strain evidence="2 3">ATCC 700028</strain>
    </source>
</reference>
<dbReference type="STRING" id="180163.SAMN02745174_00172"/>
<accession>A0A1T4JXY0</accession>
<name>A0A1T4JXY0_9FUSO</name>
<gene>
    <name evidence="2" type="ORF">SAMN02745174_00172</name>
</gene>
<dbReference type="Proteomes" id="UP000191153">
    <property type="component" value="Unassembled WGS sequence"/>
</dbReference>
<keyword evidence="3" id="KW-1185">Reference proteome</keyword>
<sequence>MKKRIYFDKFGEMRFISHLDTLRFMDRLLKKCHIPVKYSQGFHPRPKISLGNPVSLGTAAYNEVMDIVLDIPMTDEELRDKLNSSEVIGFRVNKVETVEDKSSITDIFINALFEVEGEKEDIDKLFDLLNQEAIVERKEKKGKVTERNLKERVIEFSREGNIVKMELVNISPNSFLTLADIKIEDVNIKKLGYKQI</sequence>
<evidence type="ECO:0000313" key="2">
    <source>
        <dbReference type="EMBL" id="SJZ34988.1"/>
    </source>
</evidence>
<dbReference type="EMBL" id="FUWX01000004">
    <property type="protein sequence ID" value="SJZ34988.1"/>
    <property type="molecule type" value="Genomic_DNA"/>
</dbReference>
<evidence type="ECO:0000259" key="1">
    <source>
        <dbReference type="Pfam" id="PF10105"/>
    </source>
</evidence>
<feature type="domain" description="DUF2344" evidence="1">
    <location>
        <begin position="4"/>
        <end position="168"/>
    </location>
</feature>